<accession>A7UX04</accession>
<protein>
    <submittedName>
        <fullName evidence="2">Uncharacterized protein</fullName>
    </submittedName>
</protein>
<keyword evidence="3" id="KW-1185">Reference proteome</keyword>
<evidence type="ECO:0000313" key="2">
    <source>
        <dbReference type="EMBL" id="EDO65031.2"/>
    </source>
</evidence>
<dbReference type="VEuPathDB" id="FungiDB:NCU10766"/>
<sequence length="195" mass="21618">MPSNFSTSSLVVLTMRTSRSLRKKMLSESSSRVGGPGPSSRTGGAAQELFNEVEQELAAFYAEVDHAKATYRNNKAFYSELPVIKKMKLAGAKCLRLFYLDGDDGGWEEFLPTRAQILACRMANASNALPEQFTGALIHLNTSLENPSRLPPAPRRERNWQRNARSVEGGRDLLDESGFEKDKAFDEAKAVGFVR</sequence>
<dbReference type="GeneID" id="5847235"/>
<reference evidence="2 3" key="1">
    <citation type="journal article" date="2003" name="Nature">
        <title>The genome sequence of the filamentous fungus Neurospora crassa.</title>
        <authorList>
            <person name="Galagan J.E."/>
            <person name="Calvo S.E."/>
            <person name="Borkovich K.A."/>
            <person name="Selker E.U."/>
            <person name="Read N.D."/>
            <person name="Jaffe D."/>
            <person name="FitzHugh W."/>
            <person name="Ma L.J."/>
            <person name="Smirnov S."/>
            <person name="Purcell S."/>
            <person name="Rehman B."/>
            <person name="Elkins T."/>
            <person name="Engels R."/>
            <person name="Wang S."/>
            <person name="Nielsen C.B."/>
            <person name="Butler J."/>
            <person name="Endrizzi M."/>
            <person name="Qui D."/>
            <person name="Ianakiev P."/>
            <person name="Bell-Pedersen D."/>
            <person name="Nelson M.A."/>
            <person name="Werner-Washburne M."/>
            <person name="Selitrennikoff C.P."/>
            <person name="Kinsey J.A."/>
            <person name="Braun E.L."/>
            <person name="Zelter A."/>
            <person name="Schulte U."/>
            <person name="Kothe G.O."/>
            <person name="Jedd G."/>
            <person name="Mewes W."/>
            <person name="Staben C."/>
            <person name="Marcotte E."/>
            <person name="Greenberg D."/>
            <person name="Roy A."/>
            <person name="Foley K."/>
            <person name="Naylor J."/>
            <person name="Stange-Thomann N."/>
            <person name="Barrett R."/>
            <person name="Gnerre S."/>
            <person name="Kamal M."/>
            <person name="Kamvysselis M."/>
            <person name="Mauceli E."/>
            <person name="Bielke C."/>
            <person name="Rudd S."/>
            <person name="Frishman D."/>
            <person name="Krystofova S."/>
            <person name="Rasmussen C."/>
            <person name="Metzenberg R.L."/>
            <person name="Perkins D.D."/>
            <person name="Kroken S."/>
            <person name="Cogoni C."/>
            <person name="Macino G."/>
            <person name="Catcheside D."/>
            <person name="Li W."/>
            <person name="Pratt R.J."/>
            <person name="Osmani S.A."/>
            <person name="DeSouza C.P."/>
            <person name="Glass L."/>
            <person name="Orbach M.J."/>
            <person name="Berglund J.A."/>
            <person name="Voelker R."/>
            <person name="Yarden O."/>
            <person name="Plamann M."/>
            <person name="Seiler S."/>
            <person name="Dunlap J."/>
            <person name="Radford A."/>
            <person name="Aramayo R."/>
            <person name="Natvig D.O."/>
            <person name="Alex L.A."/>
            <person name="Mannhaupt G."/>
            <person name="Ebbole D.J."/>
            <person name="Freitag M."/>
            <person name="Paulsen I."/>
            <person name="Sachs M.S."/>
            <person name="Lander E.S."/>
            <person name="Nusbaum C."/>
            <person name="Birren B."/>
        </authorList>
    </citation>
    <scope>NUCLEOTIDE SEQUENCE [LARGE SCALE GENOMIC DNA]</scope>
    <source>
        <strain evidence="3">ATCC 24698 / 74-OR23-1A / CBS 708.71 / DSM 1257 / FGSC 987</strain>
    </source>
</reference>
<proteinExistence type="predicted"/>
<dbReference type="OrthoDB" id="10607070at2759"/>
<dbReference type="Proteomes" id="UP000001805">
    <property type="component" value="Chromosome 4, Linkage Group IV"/>
</dbReference>
<feature type="region of interest" description="Disordered" evidence="1">
    <location>
        <begin position="21"/>
        <end position="44"/>
    </location>
</feature>
<evidence type="ECO:0000313" key="3">
    <source>
        <dbReference type="Proteomes" id="UP000001805"/>
    </source>
</evidence>
<dbReference type="PaxDb" id="5141-EFNCRP00000007731"/>
<dbReference type="AlphaFoldDB" id="A7UX04"/>
<dbReference type="SMR" id="A7UX04"/>
<dbReference type="HOGENOM" id="CLU_1378482_0_0_1"/>
<feature type="compositionally biased region" description="Low complexity" evidence="1">
    <location>
        <begin position="29"/>
        <end position="44"/>
    </location>
</feature>
<gene>
    <name evidence="2" type="ORF">NCU10766</name>
</gene>
<dbReference type="InParanoid" id="A7UX04"/>
<organism evidence="2 3">
    <name type="scientific">Neurospora crassa (strain ATCC 24698 / 74-OR23-1A / CBS 708.71 / DSM 1257 / FGSC 987)</name>
    <dbReference type="NCBI Taxonomy" id="367110"/>
    <lineage>
        <taxon>Eukaryota</taxon>
        <taxon>Fungi</taxon>
        <taxon>Dikarya</taxon>
        <taxon>Ascomycota</taxon>
        <taxon>Pezizomycotina</taxon>
        <taxon>Sordariomycetes</taxon>
        <taxon>Sordariomycetidae</taxon>
        <taxon>Sordariales</taxon>
        <taxon>Sordariaceae</taxon>
        <taxon>Neurospora</taxon>
    </lineage>
</organism>
<dbReference type="KEGG" id="ncr:NCU10766"/>
<dbReference type="EMBL" id="CM002239">
    <property type="protein sequence ID" value="EDO65031.2"/>
    <property type="molecule type" value="Genomic_DNA"/>
</dbReference>
<evidence type="ECO:0000256" key="1">
    <source>
        <dbReference type="SAM" id="MobiDB-lite"/>
    </source>
</evidence>
<feature type="region of interest" description="Disordered" evidence="1">
    <location>
        <begin position="145"/>
        <end position="164"/>
    </location>
</feature>
<name>A7UX04_NEUCR</name>
<dbReference type="RefSeq" id="XP_001728122.2">
    <property type="nucleotide sequence ID" value="XM_001728070.2"/>
</dbReference>